<dbReference type="InterPro" id="IPR002792">
    <property type="entry name" value="TRAM_dom"/>
</dbReference>
<sequence length="373" mass="38906">MARSSSDVPGGVVFVELIRLAVVVLATAVALDVSARMGADEGAGQLVLTALGAGVGYVVGGVLGRFAQGRISDVEQTLQEVSASEIVAGTAGMLLGLVIAAGVTWPVLLFGGKAFTVPMAVIVMATMAWAGMRLGRSRAGDLLRFLGAGGRLPSSSGRARGSAYKLIDTSALVDGRLVDVCRGGWMEGILLVPEFVLYELQGLADSAEPERRGRGQRGLDALASLQRLSSIGVEVLEDDPGGEEVDTKLLKLARLRNTPLVTTDGNLARVAEVQGIPVRNLHSLAESLRPPVLPGQVLPLTVAKRGREEGQGVGYLPDGTMVVVEQTADRIGEALSVEVTSIVSTSRGRMLFASLLEADDPTPRPRLLRGDAG</sequence>
<dbReference type="Proteomes" id="UP000264006">
    <property type="component" value="Chromosome"/>
</dbReference>
<dbReference type="OrthoDB" id="9780734at2"/>
<keyword evidence="8" id="KW-1185">Reference proteome</keyword>
<evidence type="ECO:0000313" key="8">
    <source>
        <dbReference type="Proteomes" id="UP000264006"/>
    </source>
</evidence>
<feature type="domain" description="TRAM" evidence="6">
    <location>
        <begin position="291"/>
        <end position="357"/>
    </location>
</feature>
<dbReference type="SUPFAM" id="SSF88723">
    <property type="entry name" value="PIN domain-like"/>
    <property type="match status" value="1"/>
</dbReference>
<keyword evidence="3" id="KW-0378">Hydrolase</keyword>
<keyword evidence="5" id="KW-0472">Membrane</keyword>
<feature type="transmembrane region" description="Helical" evidence="5">
    <location>
        <begin position="12"/>
        <end position="31"/>
    </location>
</feature>
<organism evidence="7 8">
    <name type="scientific">Euzebya pacifica</name>
    <dbReference type="NCBI Taxonomy" id="1608957"/>
    <lineage>
        <taxon>Bacteria</taxon>
        <taxon>Bacillati</taxon>
        <taxon>Actinomycetota</taxon>
        <taxon>Nitriliruptoria</taxon>
        <taxon>Euzebyales</taxon>
    </lineage>
</organism>
<dbReference type="GO" id="GO:0016787">
    <property type="term" value="F:hydrolase activity"/>
    <property type="evidence" value="ECO:0007669"/>
    <property type="project" value="UniProtKB-KW"/>
</dbReference>
<dbReference type="SMART" id="SM00670">
    <property type="entry name" value="PINc"/>
    <property type="match status" value="1"/>
</dbReference>
<keyword evidence="1" id="KW-0540">Nuclease</keyword>
<keyword evidence="2" id="KW-0479">Metal-binding</keyword>
<dbReference type="EMBL" id="CP031165">
    <property type="protein sequence ID" value="AXV08747.1"/>
    <property type="molecule type" value="Genomic_DNA"/>
</dbReference>
<dbReference type="InterPro" id="IPR029060">
    <property type="entry name" value="PIN-like_dom_sf"/>
</dbReference>
<dbReference type="Gene3D" id="3.40.50.1010">
    <property type="entry name" value="5'-nuclease"/>
    <property type="match status" value="1"/>
</dbReference>
<dbReference type="Pfam" id="PF01938">
    <property type="entry name" value="TRAM"/>
    <property type="match status" value="1"/>
</dbReference>
<dbReference type="KEGG" id="euz:DVS28_a4080"/>
<dbReference type="GO" id="GO:0046872">
    <property type="term" value="F:metal ion binding"/>
    <property type="evidence" value="ECO:0007669"/>
    <property type="project" value="UniProtKB-KW"/>
</dbReference>
<evidence type="ECO:0000256" key="1">
    <source>
        <dbReference type="ARBA" id="ARBA00022722"/>
    </source>
</evidence>
<dbReference type="PROSITE" id="PS50926">
    <property type="entry name" value="TRAM"/>
    <property type="match status" value="1"/>
</dbReference>
<protein>
    <submittedName>
        <fullName evidence="7">Membrane-associated protein</fullName>
    </submittedName>
</protein>
<gene>
    <name evidence="7" type="ORF">DVS28_a4080</name>
</gene>
<dbReference type="RefSeq" id="WP_114593047.1">
    <property type="nucleotide sequence ID" value="NZ_CP031165.1"/>
</dbReference>
<evidence type="ECO:0000256" key="4">
    <source>
        <dbReference type="ARBA" id="ARBA00022842"/>
    </source>
</evidence>
<evidence type="ECO:0000256" key="3">
    <source>
        <dbReference type="ARBA" id="ARBA00022801"/>
    </source>
</evidence>
<dbReference type="InterPro" id="IPR002716">
    <property type="entry name" value="PIN_dom"/>
</dbReference>
<keyword evidence="5" id="KW-1133">Transmembrane helix</keyword>
<keyword evidence="4" id="KW-0460">Magnesium</keyword>
<accession>A0A346Y2Q0</accession>
<reference evidence="7 8" key="1">
    <citation type="submission" date="2018-09" db="EMBL/GenBank/DDBJ databases">
        <title>Complete genome sequence of Euzebya sp. DY32-46 isolated from seawater of Pacific Ocean.</title>
        <authorList>
            <person name="Xu L."/>
            <person name="Wu Y.-H."/>
            <person name="Xu X.-W."/>
        </authorList>
    </citation>
    <scope>NUCLEOTIDE SEQUENCE [LARGE SCALE GENOMIC DNA]</scope>
    <source>
        <strain evidence="7 8">DY32-46</strain>
    </source>
</reference>
<evidence type="ECO:0000259" key="6">
    <source>
        <dbReference type="PROSITE" id="PS50926"/>
    </source>
</evidence>
<feature type="transmembrane region" description="Helical" evidence="5">
    <location>
        <begin position="86"/>
        <end position="108"/>
    </location>
</feature>
<feature type="transmembrane region" description="Helical" evidence="5">
    <location>
        <begin position="114"/>
        <end position="134"/>
    </location>
</feature>
<feature type="transmembrane region" description="Helical" evidence="5">
    <location>
        <begin position="43"/>
        <end position="66"/>
    </location>
</feature>
<evidence type="ECO:0000256" key="2">
    <source>
        <dbReference type="ARBA" id="ARBA00022723"/>
    </source>
</evidence>
<evidence type="ECO:0000256" key="5">
    <source>
        <dbReference type="SAM" id="Phobius"/>
    </source>
</evidence>
<dbReference type="GO" id="GO:0004518">
    <property type="term" value="F:nuclease activity"/>
    <property type="evidence" value="ECO:0007669"/>
    <property type="project" value="UniProtKB-KW"/>
</dbReference>
<evidence type="ECO:0000313" key="7">
    <source>
        <dbReference type="EMBL" id="AXV08747.1"/>
    </source>
</evidence>
<keyword evidence="5" id="KW-0812">Transmembrane</keyword>
<dbReference type="AlphaFoldDB" id="A0A346Y2Q0"/>
<name>A0A346Y2Q0_9ACTN</name>
<proteinExistence type="predicted"/>
<dbReference type="CDD" id="cd09877">
    <property type="entry name" value="PIN_YacL-like"/>
    <property type="match status" value="1"/>
</dbReference>